<dbReference type="EC" id="1.1.1.25" evidence="2 8"/>
<dbReference type="InterPro" id="IPR011342">
    <property type="entry name" value="Shikimate_DH"/>
</dbReference>
<dbReference type="InterPro" id="IPR022893">
    <property type="entry name" value="Shikimate_DH_fam"/>
</dbReference>
<feature type="domain" description="SDH C-terminal" evidence="11">
    <location>
        <begin position="239"/>
        <end position="268"/>
    </location>
</feature>
<dbReference type="SUPFAM" id="SSF53223">
    <property type="entry name" value="Aminoacid dehydrogenase-like, N-terminal domain"/>
    <property type="match status" value="1"/>
</dbReference>
<keyword evidence="4 8" id="KW-0521">NADP</keyword>
<dbReference type="Gene3D" id="3.40.50.10860">
    <property type="entry name" value="Leucine Dehydrogenase, chain A, domain 1"/>
    <property type="match status" value="1"/>
</dbReference>
<evidence type="ECO:0000256" key="5">
    <source>
        <dbReference type="ARBA" id="ARBA00023002"/>
    </source>
</evidence>
<comment type="caution">
    <text evidence="8">Lacks conserved residue(s) required for the propagation of feature annotation.</text>
</comment>
<keyword evidence="5 8" id="KW-0560">Oxidoreductase</keyword>
<feature type="binding site" evidence="8">
    <location>
        <position position="62"/>
    </location>
    <ligand>
        <name>shikimate</name>
        <dbReference type="ChEBI" id="CHEBI:36208"/>
    </ligand>
</feature>
<reference evidence="13" key="1">
    <citation type="submission" date="2024-06" db="EMBL/GenBank/DDBJ databases">
        <title>Radixoralia hellwigii gen. nov., sp nov., isolated from a root canal in the human oral cavity.</title>
        <authorList>
            <person name="Bartsch S."/>
            <person name="Wittmer A."/>
            <person name="Schulz A.-K."/>
            <person name="Neumann-Schaal M."/>
            <person name="Wolf J."/>
            <person name="Gronow S."/>
            <person name="Tennert C."/>
            <person name="Haecker G."/>
            <person name="Cieplik F."/>
            <person name="Al-Ahmad A."/>
        </authorList>
    </citation>
    <scope>NUCLEOTIDE SEQUENCE [LARGE SCALE GENOMIC DNA]</scope>
    <source>
        <strain evidence="13">Wk13</strain>
    </source>
</reference>
<feature type="domain" description="Shikimate dehydrogenase substrate binding N-terminal" evidence="10">
    <location>
        <begin position="7"/>
        <end position="89"/>
    </location>
</feature>
<evidence type="ECO:0000313" key="12">
    <source>
        <dbReference type="EMBL" id="MFA9951087.1"/>
    </source>
</evidence>
<comment type="function">
    <text evidence="8">Involved in the biosynthesis of the chorismate, which leads to the biosynthesis of aromatic amino acids. Catalyzes the reversible NADPH linked reduction of 3-dehydroshikimate (DHSA) to yield shikimate (SA).</text>
</comment>
<name>A0ABV4UHJ6_9RHOO</name>
<dbReference type="InterPro" id="IPR046346">
    <property type="entry name" value="Aminoacid_DH-like_N_sf"/>
</dbReference>
<feature type="binding site" evidence="8">
    <location>
        <position position="246"/>
    </location>
    <ligand>
        <name>shikimate</name>
        <dbReference type="ChEBI" id="CHEBI:36208"/>
    </ligand>
</feature>
<feature type="binding site" evidence="8">
    <location>
        <begin position="15"/>
        <end position="17"/>
    </location>
    <ligand>
        <name>shikimate</name>
        <dbReference type="ChEBI" id="CHEBI:36208"/>
    </ligand>
</feature>
<dbReference type="Pfam" id="PF01488">
    <property type="entry name" value="Shikimate_DH"/>
    <property type="match status" value="1"/>
</dbReference>
<dbReference type="NCBIfam" id="NF001310">
    <property type="entry name" value="PRK00258.1-2"/>
    <property type="match status" value="1"/>
</dbReference>
<keyword evidence="6 8" id="KW-0057">Aromatic amino acid biosynthesis</keyword>
<evidence type="ECO:0000259" key="11">
    <source>
        <dbReference type="Pfam" id="PF18317"/>
    </source>
</evidence>
<dbReference type="PANTHER" id="PTHR21089">
    <property type="entry name" value="SHIKIMATE DEHYDROGENASE"/>
    <property type="match status" value="1"/>
</dbReference>
<dbReference type="Pfam" id="PF08501">
    <property type="entry name" value="Shikimate_dh_N"/>
    <property type="match status" value="1"/>
</dbReference>
<dbReference type="GO" id="GO:0004764">
    <property type="term" value="F:shikimate 3-dehydrogenase (NADP+) activity"/>
    <property type="evidence" value="ECO:0007669"/>
    <property type="project" value="UniProtKB-EC"/>
</dbReference>
<feature type="active site" description="Proton acceptor" evidence="8">
    <location>
        <position position="66"/>
    </location>
</feature>
<dbReference type="InterPro" id="IPR006151">
    <property type="entry name" value="Shikm_DH/Glu-tRNA_Rdtase"/>
</dbReference>
<feature type="binding site" evidence="8">
    <location>
        <position position="217"/>
    </location>
    <ligand>
        <name>shikimate</name>
        <dbReference type="ChEBI" id="CHEBI:36208"/>
    </ligand>
</feature>
<proteinExistence type="inferred from homology"/>
<feature type="domain" description="Quinate/shikimate 5-dehydrogenase/glutamyl-tRNA reductase" evidence="9">
    <location>
        <begin position="118"/>
        <end position="194"/>
    </location>
</feature>
<feature type="binding site" evidence="8">
    <location>
        <begin position="127"/>
        <end position="131"/>
    </location>
    <ligand>
        <name>NADP(+)</name>
        <dbReference type="ChEBI" id="CHEBI:58349"/>
    </ligand>
</feature>
<keyword evidence="3 8" id="KW-0028">Amino-acid biosynthesis</keyword>
<gene>
    <name evidence="8 12" type="primary">aroE</name>
    <name evidence="12" type="ORF">ABCS64_12260</name>
</gene>
<evidence type="ECO:0000256" key="6">
    <source>
        <dbReference type="ARBA" id="ARBA00023141"/>
    </source>
</evidence>
<evidence type="ECO:0000256" key="3">
    <source>
        <dbReference type="ARBA" id="ARBA00022605"/>
    </source>
</evidence>
<evidence type="ECO:0000256" key="8">
    <source>
        <dbReference type="HAMAP-Rule" id="MF_00222"/>
    </source>
</evidence>
<dbReference type="InterPro" id="IPR041121">
    <property type="entry name" value="SDH_C"/>
</dbReference>
<evidence type="ECO:0000256" key="7">
    <source>
        <dbReference type="ARBA" id="ARBA00049442"/>
    </source>
</evidence>
<evidence type="ECO:0000259" key="9">
    <source>
        <dbReference type="Pfam" id="PF01488"/>
    </source>
</evidence>
<feature type="binding site" evidence="8">
    <location>
        <position position="239"/>
    </location>
    <ligand>
        <name>NADP(+)</name>
        <dbReference type="ChEBI" id="CHEBI:58349"/>
    </ligand>
</feature>
<dbReference type="PANTHER" id="PTHR21089:SF1">
    <property type="entry name" value="BIFUNCTIONAL 3-DEHYDROQUINATE DEHYDRATASE_SHIKIMATE DEHYDROGENASE, CHLOROPLASTIC"/>
    <property type="match status" value="1"/>
</dbReference>
<sequence>MTDRYCVFGNPIRHSQSPRIHTAFAQQTGQDLRYEAILAPLDDFAGAVRAFIAAGGKGANVTVPFKQAAWRLATRLTPRAALAGAVNTLSFCNGEILGDNTDGAGLVRDLIDHLGVFLAGSRILMLGAGGAARGVCGPLLEQRPRALTIANRTVANAKALAERFAAQGAITGCGYDELDGHSFDLVIDATSASLNALMPPLPIGLFAAGSLAYAMMYGLAQTPFRAFAEQQGAARYADGLGMLVSQAAESFFVWRGVRPDCRPVMTQLLAAQ</sequence>
<comment type="caution">
    <text evidence="12">The sequence shown here is derived from an EMBL/GenBank/DDBJ whole genome shotgun (WGS) entry which is preliminary data.</text>
</comment>
<dbReference type="SUPFAM" id="SSF51735">
    <property type="entry name" value="NAD(P)-binding Rossmann-fold domains"/>
    <property type="match status" value="1"/>
</dbReference>
<feature type="binding site" evidence="8">
    <location>
        <position position="215"/>
    </location>
    <ligand>
        <name>NADP(+)</name>
        <dbReference type="ChEBI" id="CHEBI:58349"/>
    </ligand>
</feature>
<organism evidence="12 13">
    <name type="scientific">Dentiradicibacter hellwigii</name>
    <dbReference type="NCBI Taxonomy" id="3149053"/>
    <lineage>
        <taxon>Bacteria</taxon>
        <taxon>Pseudomonadati</taxon>
        <taxon>Pseudomonadota</taxon>
        <taxon>Betaproteobacteria</taxon>
        <taxon>Rhodocyclales</taxon>
        <taxon>Rhodocyclaceae</taxon>
        <taxon>Dentiradicibacter</taxon>
    </lineage>
</organism>
<evidence type="ECO:0000259" key="10">
    <source>
        <dbReference type="Pfam" id="PF08501"/>
    </source>
</evidence>
<evidence type="ECO:0000256" key="2">
    <source>
        <dbReference type="ARBA" id="ARBA00012962"/>
    </source>
</evidence>
<dbReference type="HAMAP" id="MF_00222">
    <property type="entry name" value="Shikimate_DH_AroE"/>
    <property type="match status" value="1"/>
</dbReference>
<protein>
    <recommendedName>
        <fullName evidence="2 8">Shikimate dehydrogenase (NADP(+))</fullName>
        <shortName evidence="8">SDH</shortName>
        <ecNumber evidence="2 8">1.1.1.25</ecNumber>
    </recommendedName>
</protein>
<dbReference type="CDD" id="cd01065">
    <property type="entry name" value="NAD_bind_Shikimate_DH"/>
    <property type="match status" value="1"/>
</dbReference>
<dbReference type="EMBL" id="JBEUWX010000003">
    <property type="protein sequence ID" value="MFA9951087.1"/>
    <property type="molecule type" value="Genomic_DNA"/>
</dbReference>
<dbReference type="Proteomes" id="UP001574673">
    <property type="component" value="Unassembled WGS sequence"/>
</dbReference>
<comment type="catalytic activity">
    <reaction evidence="7 8">
        <text>shikimate + NADP(+) = 3-dehydroshikimate + NADPH + H(+)</text>
        <dbReference type="Rhea" id="RHEA:17737"/>
        <dbReference type="ChEBI" id="CHEBI:15378"/>
        <dbReference type="ChEBI" id="CHEBI:16630"/>
        <dbReference type="ChEBI" id="CHEBI:36208"/>
        <dbReference type="ChEBI" id="CHEBI:57783"/>
        <dbReference type="ChEBI" id="CHEBI:58349"/>
        <dbReference type="EC" id="1.1.1.25"/>
    </reaction>
</comment>
<feature type="binding site" evidence="8">
    <location>
        <position position="87"/>
    </location>
    <ligand>
        <name>shikimate</name>
        <dbReference type="ChEBI" id="CHEBI:36208"/>
    </ligand>
</feature>
<dbReference type="Pfam" id="PF18317">
    <property type="entry name" value="SDH_C"/>
    <property type="match status" value="1"/>
</dbReference>
<evidence type="ECO:0000256" key="4">
    <source>
        <dbReference type="ARBA" id="ARBA00022857"/>
    </source>
</evidence>
<dbReference type="Gene3D" id="3.40.50.720">
    <property type="entry name" value="NAD(P)-binding Rossmann-like Domain"/>
    <property type="match status" value="1"/>
</dbReference>
<dbReference type="InterPro" id="IPR036291">
    <property type="entry name" value="NAD(P)-bd_dom_sf"/>
</dbReference>
<accession>A0ABV4UHJ6</accession>
<keyword evidence="13" id="KW-1185">Reference proteome</keyword>
<evidence type="ECO:0000256" key="1">
    <source>
        <dbReference type="ARBA" id="ARBA00004871"/>
    </source>
</evidence>
<evidence type="ECO:0000313" key="13">
    <source>
        <dbReference type="Proteomes" id="UP001574673"/>
    </source>
</evidence>
<dbReference type="NCBIfam" id="TIGR00507">
    <property type="entry name" value="aroE"/>
    <property type="match status" value="1"/>
</dbReference>
<dbReference type="InterPro" id="IPR013708">
    <property type="entry name" value="Shikimate_DH-bd_N"/>
</dbReference>
<comment type="pathway">
    <text evidence="1 8">Metabolic intermediate biosynthesis; chorismate biosynthesis; chorismate from D-erythrose 4-phosphate and phosphoenolpyruvate: step 4/7.</text>
</comment>
<comment type="similarity">
    <text evidence="8">Belongs to the shikimate dehydrogenase family.</text>
</comment>
<dbReference type="RefSeq" id="WP_418892169.1">
    <property type="nucleotide sequence ID" value="NZ_JBEUWX010000003.1"/>
</dbReference>
<feature type="binding site" evidence="8">
    <location>
        <position position="102"/>
    </location>
    <ligand>
        <name>shikimate</name>
        <dbReference type="ChEBI" id="CHEBI:36208"/>
    </ligand>
</feature>
<comment type="subunit">
    <text evidence="8">Homodimer.</text>
</comment>